<gene>
    <name evidence="2" type="ORF">LCY76_12870</name>
</gene>
<comment type="caution">
    <text evidence="2">The sequence shown here is derived from an EMBL/GenBank/DDBJ whole genome shotgun (WGS) entry which is preliminary data.</text>
</comment>
<evidence type="ECO:0000313" key="3">
    <source>
        <dbReference type="Proteomes" id="UP001139011"/>
    </source>
</evidence>
<proteinExistence type="predicted"/>
<dbReference type="InterPro" id="IPR041401">
    <property type="entry name" value="TseB-like_dom"/>
</dbReference>
<keyword evidence="3" id="KW-1185">Reference proteome</keyword>
<evidence type="ECO:0000313" key="2">
    <source>
        <dbReference type="EMBL" id="MCK6257483.1"/>
    </source>
</evidence>
<protein>
    <submittedName>
        <fullName evidence="2">DUF5590 domain-containing protein</fullName>
    </submittedName>
</protein>
<dbReference type="AlphaFoldDB" id="A0A9X1XDM0"/>
<feature type="domain" description="Cell wall elongation regulator TseB-like" evidence="1">
    <location>
        <begin position="37"/>
        <end position="80"/>
    </location>
</feature>
<accession>A0A9X1XDM0</accession>
<dbReference type="InterPro" id="IPR046350">
    <property type="entry name" value="Cystatin_sf"/>
</dbReference>
<dbReference type="EMBL" id="JAIWJX010000002">
    <property type="protein sequence ID" value="MCK6257483.1"/>
    <property type="molecule type" value="Genomic_DNA"/>
</dbReference>
<dbReference type="Proteomes" id="UP001139011">
    <property type="component" value="Unassembled WGS sequence"/>
</dbReference>
<sequence length="160" mass="18568">MKKWWVILGIACAGIILWQGISMYRQILSGQEAGQSKAEEIAKDQYGLSRIDSVEYYHGTQAYETVQGTSGKNGEVYVLVGPKNKTKLVKQSDGLTKTQMKAYVDRNLNPKEWVNLRLGMEHDQVLWEAVYLDEKGRYTFYYGYFENGERYKKYSMKHEI</sequence>
<evidence type="ECO:0000259" key="1">
    <source>
        <dbReference type="Pfam" id="PF17881"/>
    </source>
</evidence>
<dbReference type="Gene3D" id="3.10.450.40">
    <property type="match status" value="2"/>
</dbReference>
<dbReference type="Pfam" id="PF17881">
    <property type="entry name" value="TseB"/>
    <property type="match status" value="1"/>
</dbReference>
<name>A0A9X1XDM0_9BACL</name>
<reference evidence="2" key="1">
    <citation type="submission" date="2021-09" db="EMBL/GenBank/DDBJ databases">
        <title>Genome analysis of Fictibacillus sp. KIGAM418 isolated from marine sediment.</title>
        <authorList>
            <person name="Seo M.-J."/>
            <person name="Cho E.-S."/>
            <person name="Hwang C.Y."/>
        </authorList>
    </citation>
    <scope>NUCLEOTIDE SEQUENCE</scope>
    <source>
        <strain evidence="2">KIGAM418</strain>
    </source>
</reference>
<organism evidence="2 3">
    <name type="scientific">Fictibacillus marinisediminis</name>
    <dbReference type="NCBI Taxonomy" id="2878389"/>
    <lineage>
        <taxon>Bacteria</taxon>
        <taxon>Bacillati</taxon>
        <taxon>Bacillota</taxon>
        <taxon>Bacilli</taxon>
        <taxon>Bacillales</taxon>
        <taxon>Fictibacillaceae</taxon>
        <taxon>Fictibacillus</taxon>
    </lineage>
</organism>
<dbReference type="RefSeq" id="WP_248252974.1">
    <property type="nucleotide sequence ID" value="NZ_JAIWJX010000002.1"/>
</dbReference>
<dbReference type="SUPFAM" id="SSF54403">
    <property type="entry name" value="Cystatin/monellin"/>
    <property type="match status" value="2"/>
</dbReference>